<sequence>MGENTGNNVQSTTRENVQITTRENVAGVKLLSRRGLLCQTTLPRRTGLRQTVVGDWLEEEETVVGGGETTLPRRTGLRQTVVGYWLEEEETVVGGGEVDSAKRDLRVV</sequence>
<accession>A0ABC8RPR0</accession>
<dbReference type="Proteomes" id="UP001642360">
    <property type="component" value="Unassembled WGS sequence"/>
</dbReference>
<dbReference type="AlphaFoldDB" id="A0ABC8RPR0"/>
<evidence type="ECO:0000313" key="2">
    <source>
        <dbReference type="Proteomes" id="UP001642360"/>
    </source>
</evidence>
<organism evidence="1 2">
    <name type="scientific">Ilex paraguariensis</name>
    <name type="common">yerba mate</name>
    <dbReference type="NCBI Taxonomy" id="185542"/>
    <lineage>
        <taxon>Eukaryota</taxon>
        <taxon>Viridiplantae</taxon>
        <taxon>Streptophyta</taxon>
        <taxon>Embryophyta</taxon>
        <taxon>Tracheophyta</taxon>
        <taxon>Spermatophyta</taxon>
        <taxon>Magnoliopsida</taxon>
        <taxon>eudicotyledons</taxon>
        <taxon>Gunneridae</taxon>
        <taxon>Pentapetalae</taxon>
        <taxon>asterids</taxon>
        <taxon>campanulids</taxon>
        <taxon>Aquifoliales</taxon>
        <taxon>Aquifoliaceae</taxon>
        <taxon>Ilex</taxon>
    </lineage>
</organism>
<comment type="caution">
    <text evidence="1">The sequence shown here is derived from an EMBL/GenBank/DDBJ whole genome shotgun (WGS) entry which is preliminary data.</text>
</comment>
<dbReference type="EMBL" id="CAUOFW020001591">
    <property type="protein sequence ID" value="CAK9146560.1"/>
    <property type="molecule type" value="Genomic_DNA"/>
</dbReference>
<name>A0ABC8RPR0_9AQUA</name>
<gene>
    <name evidence="1" type="ORF">ILEXP_LOCUS14414</name>
</gene>
<protein>
    <submittedName>
        <fullName evidence="1">Uncharacterized protein</fullName>
    </submittedName>
</protein>
<keyword evidence="2" id="KW-1185">Reference proteome</keyword>
<proteinExistence type="predicted"/>
<evidence type="ECO:0000313" key="1">
    <source>
        <dbReference type="EMBL" id="CAK9146560.1"/>
    </source>
</evidence>
<reference evidence="1 2" key="1">
    <citation type="submission" date="2024-02" db="EMBL/GenBank/DDBJ databases">
        <authorList>
            <person name="Vignale AGUSTIN F."/>
            <person name="Sosa J E."/>
            <person name="Modenutti C."/>
        </authorList>
    </citation>
    <scope>NUCLEOTIDE SEQUENCE [LARGE SCALE GENOMIC DNA]</scope>
</reference>